<accession>A0A2J6S027</accession>
<organism evidence="3 4">
    <name type="scientific">Hyaloscypha variabilis (strain UAMH 11265 / GT02V1 / F)</name>
    <name type="common">Meliniomyces variabilis</name>
    <dbReference type="NCBI Taxonomy" id="1149755"/>
    <lineage>
        <taxon>Eukaryota</taxon>
        <taxon>Fungi</taxon>
        <taxon>Dikarya</taxon>
        <taxon>Ascomycota</taxon>
        <taxon>Pezizomycotina</taxon>
        <taxon>Leotiomycetes</taxon>
        <taxon>Helotiales</taxon>
        <taxon>Hyaloscyphaceae</taxon>
        <taxon>Hyaloscypha</taxon>
        <taxon>Hyaloscypha variabilis</taxon>
    </lineage>
</organism>
<evidence type="ECO:0000256" key="2">
    <source>
        <dbReference type="SAM" id="MobiDB-lite"/>
    </source>
</evidence>
<keyword evidence="1" id="KW-0175">Coiled coil</keyword>
<evidence type="ECO:0000313" key="4">
    <source>
        <dbReference type="Proteomes" id="UP000235786"/>
    </source>
</evidence>
<protein>
    <submittedName>
        <fullName evidence="3">Uncharacterized protein</fullName>
    </submittedName>
</protein>
<feature type="coiled-coil region" evidence="1">
    <location>
        <begin position="106"/>
        <end position="133"/>
    </location>
</feature>
<gene>
    <name evidence="3" type="ORF">L207DRAFT_630495</name>
</gene>
<evidence type="ECO:0000256" key="1">
    <source>
        <dbReference type="SAM" id="Coils"/>
    </source>
</evidence>
<sequence>MMIETTLRAVKRRREDERAKEEHLRAKRIPENTEVGLEESEDAELQAISLRKSLGKRHKTAQAEPKHFNKVITQCKDDCPNNTVICTFEKEAQALQLANQIAKKKLRECKVDLKYIEEKVEKLEQELIAENISPHVKLEKTTSGSEVAFVIEYLRGANSRAKAVIGALRKTLELQKQANRILMEEIDLSKESRGFFPPEAAKTEEKNGSSLNVAQENAQPEHYDQQKLTAANLKGEWDTWAKSPTRSLGRNG</sequence>
<evidence type="ECO:0000313" key="3">
    <source>
        <dbReference type="EMBL" id="PMD44116.1"/>
    </source>
</evidence>
<feature type="compositionally biased region" description="Polar residues" evidence="2">
    <location>
        <begin position="208"/>
        <end position="218"/>
    </location>
</feature>
<dbReference type="EMBL" id="KZ613941">
    <property type="protein sequence ID" value="PMD44116.1"/>
    <property type="molecule type" value="Genomic_DNA"/>
</dbReference>
<dbReference type="AlphaFoldDB" id="A0A2J6S027"/>
<dbReference type="Proteomes" id="UP000235786">
    <property type="component" value="Unassembled WGS sequence"/>
</dbReference>
<feature type="region of interest" description="Disordered" evidence="2">
    <location>
        <begin position="200"/>
        <end position="223"/>
    </location>
</feature>
<name>A0A2J6S027_HYAVF</name>
<keyword evidence="4" id="KW-1185">Reference proteome</keyword>
<proteinExistence type="predicted"/>
<reference evidence="3 4" key="1">
    <citation type="submission" date="2016-04" db="EMBL/GenBank/DDBJ databases">
        <title>A degradative enzymes factory behind the ericoid mycorrhizal symbiosis.</title>
        <authorList>
            <consortium name="DOE Joint Genome Institute"/>
            <person name="Martino E."/>
            <person name="Morin E."/>
            <person name="Grelet G."/>
            <person name="Kuo A."/>
            <person name="Kohler A."/>
            <person name="Daghino S."/>
            <person name="Barry K."/>
            <person name="Choi C."/>
            <person name="Cichocki N."/>
            <person name="Clum A."/>
            <person name="Copeland A."/>
            <person name="Hainaut M."/>
            <person name="Haridas S."/>
            <person name="Labutti K."/>
            <person name="Lindquist E."/>
            <person name="Lipzen A."/>
            <person name="Khouja H.-R."/>
            <person name="Murat C."/>
            <person name="Ohm R."/>
            <person name="Olson A."/>
            <person name="Spatafora J."/>
            <person name="Veneault-Fourrey C."/>
            <person name="Henrissat B."/>
            <person name="Grigoriev I."/>
            <person name="Martin F."/>
            <person name="Perotto S."/>
        </authorList>
    </citation>
    <scope>NUCLEOTIDE SEQUENCE [LARGE SCALE GENOMIC DNA]</scope>
    <source>
        <strain evidence="3 4">F</strain>
    </source>
</reference>